<dbReference type="OrthoDB" id="191189at2"/>
<evidence type="ECO:0000313" key="2">
    <source>
        <dbReference type="Proteomes" id="UP000236723"/>
    </source>
</evidence>
<dbReference type="InterPro" id="IPR023393">
    <property type="entry name" value="START-like_dom_sf"/>
</dbReference>
<dbReference type="RefSeq" id="WP_103938619.1">
    <property type="nucleotide sequence ID" value="NZ_FNVO01000006.1"/>
</dbReference>
<dbReference type="Pfam" id="PF10604">
    <property type="entry name" value="Polyketide_cyc2"/>
    <property type="match status" value="1"/>
</dbReference>
<evidence type="ECO:0000313" key="1">
    <source>
        <dbReference type="EMBL" id="SEG53354.1"/>
    </source>
</evidence>
<organism evidence="1 2">
    <name type="scientific">Thermomonospora echinospora</name>
    <dbReference type="NCBI Taxonomy" id="1992"/>
    <lineage>
        <taxon>Bacteria</taxon>
        <taxon>Bacillati</taxon>
        <taxon>Actinomycetota</taxon>
        <taxon>Actinomycetes</taxon>
        <taxon>Streptosporangiales</taxon>
        <taxon>Thermomonosporaceae</taxon>
        <taxon>Thermomonospora</taxon>
    </lineage>
</organism>
<dbReference type="Gene3D" id="3.30.530.20">
    <property type="match status" value="1"/>
</dbReference>
<accession>A0A1H6AYD6</accession>
<dbReference type="CDD" id="cd08862">
    <property type="entry name" value="SRPBCC_Smu440-like"/>
    <property type="match status" value="1"/>
</dbReference>
<name>A0A1H6AYD6_9ACTN</name>
<dbReference type="AlphaFoldDB" id="A0A1H6AYD6"/>
<sequence length="140" mass="15544">MRYEITADIDAPAERVWEVLVDVERWPEWTASMDEVRRLEDRPFGTGATVRIKQPKLPTAVWEVTDFVPGSSFTWVSKSSGITSTAVHELTSAPGGPVTVRLVFDQSGPLAPLLGVFAGRLVRRYLTLEAEGLKRRSESS</sequence>
<gene>
    <name evidence="1" type="ORF">SAMN04489712_10688</name>
</gene>
<dbReference type="Proteomes" id="UP000236723">
    <property type="component" value="Unassembled WGS sequence"/>
</dbReference>
<proteinExistence type="predicted"/>
<protein>
    <submittedName>
        <fullName evidence="1">Polyketide cyclase / dehydrase and lipid transport</fullName>
    </submittedName>
</protein>
<dbReference type="InterPro" id="IPR019587">
    <property type="entry name" value="Polyketide_cyclase/dehydratase"/>
</dbReference>
<dbReference type="EMBL" id="FNVO01000006">
    <property type="protein sequence ID" value="SEG53354.1"/>
    <property type="molecule type" value="Genomic_DNA"/>
</dbReference>
<dbReference type="SUPFAM" id="SSF55961">
    <property type="entry name" value="Bet v1-like"/>
    <property type="match status" value="1"/>
</dbReference>
<keyword evidence="2" id="KW-1185">Reference proteome</keyword>
<reference evidence="2" key="1">
    <citation type="submission" date="2016-10" db="EMBL/GenBank/DDBJ databases">
        <authorList>
            <person name="Varghese N."/>
            <person name="Submissions S."/>
        </authorList>
    </citation>
    <scope>NUCLEOTIDE SEQUENCE [LARGE SCALE GENOMIC DNA]</scope>
    <source>
        <strain evidence="2">DSM 43163</strain>
    </source>
</reference>